<dbReference type="SUPFAM" id="SSF53927">
    <property type="entry name" value="Cytidine deaminase-like"/>
    <property type="match status" value="1"/>
</dbReference>
<name>G8NSJ9_GRAMM</name>
<dbReference type="InterPro" id="IPR027417">
    <property type="entry name" value="P-loop_NTPase"/>
</dbReference>
<keyword evidence="2" id="KW-0479">Metal-binding</keyword>
<gene>
    <name evidence="6" type="ordered locus">AciX8_4300</name>
</gene>
<organism evidence="6 7">
    <name type="scientific">Granulicella mallensis (strain ATCC BAA-1857 / DSM 23137 / MP5ACTX8)</name>
    <dbReference type="NCBI Taxonomy" id="682795"/>
    <lineage>
        <taxon>Bacteria</taxon>
        <taxon>Pseudomonadati</taxon>
        <taxon>Acidobacteriota</taxon>
        <taxon>Terriglobia</taxon>
        <taxon>Terriglobales</taxon>
        <taxon>Acidobacteriaceae</taxon>
        <taxon>Granulicella</taxon>
    </lineage>
</organism>
<proteinExistence type="inferred from homology"/>
<dbReference type="HOGENOM" id="CLU_029260_0_0_0"/>
<dbReference type="PROSITE" id="PS00903">
    <property type="entry name" value="CYT_DCMP_DEAMINASES_1"/>
    <property type="match status" value="1"/>
</dbReference>
<dbReference type="PROSITE" id="PS51747">
    <property type="entry name" value="CYT_DCMP_DEAMINASES_2"/>
    <property type="match status" value="1"/>
</dbReference>
<dbReference type="KEGG" id="gma:AciX8_4300"/>
<dbReference type="Gene3D" id="3.40.140.10">
    <property type="entry name" value="Cytidine Deaminase, domain 2"/>
    <property type="match status" value="1"/>
</dbReference>
<evidence type="ECO:0000256" key="2">
    <source>
        <dbReference type="ARBA" id="ARBA00022723"/>
    </source>
</evidence>
<dbReference type="InterPro" id="IPR002125">
    <property type="entry name" value="CMP_dCMP_dom"/>
</dbReference>
<dbReference type="InterPro" id="IPR015517">
    <property type="entry name" value="dCMP_deaminase-rel"/>
</dbReference>
<dbReference type="NCBIfam" id="NF041025">
    <property type="entry name" value="antiphage_deaminase"/>
    <property type="match status" value="1"/>
</dbReference>
<dbReference type="GO" id="GO:0004132">
    <property type="term" value="F:dCMP deaminase activity"/>
    <property type="evidence" value="ECO:0007669"/>
    <property type="project" value="TreeGrafter"/>
</dbReference>
<dbReference type="PANTHER" id="PTHR11086">
    <property type="entry name" value="DEOXYCYTIDYLATE DEAMINASE-RELATED"/>
    <property type="match status" value="1"/>
</dbReference>
<evidence type="ECO:0000256" key="4">
    <source>
        <dbReference type="ARBA" id="ARBA00022833"/>
    </source>
</evidence>
<dbReference type="eggNOG" id="COG2131">
    <property type="taxonomic scope" value="Bacteria"/>
</dbReference>
<keyword evidence="7" id="KW-1185">Reference proteome</keyword>
<sequence length="512" mass="57377">MPESNERLKNAELVFGLVAPIGTDAYMVAENLTSQLREFGYKPTIVRLSDFIEPFSKMLNVVCNLVDSPEHQRILTRIDAANEVYRKFNSRATDEEKNAMLALAAVNQIASARKKKAPGEALLNEAHILVTLKRSEEVAYLRSVYGHGFHLIGVFAPEEERVKHLHRHKNMTVDEAKELVHTDAHDHQDGGQRTREAFHLSDVFLDVGGNGDDWKRQLGRFLDVLFSHPYKTPTRDEQAMFMAYSASLRSAQFGRQVGAAITSQDGDILSVGCNEVPKAGGGQYWERDEGDERDHLKGLDSNDERKNLILDEIMRALPDDVGKDPRIRGAVKKTSLFSITEFGRAVHAEMEAILSCARKGISTVGRTLYTTTFPCHNCARHIIGAGISKVVYIEPYPKSKAKELHADAIQLGESARSRSNPYAVPFVPFVGISPSKYSALFTTKPVYSQEVDRKLHNGHAINWQRSRTQLRSSMVSISYVERETRAIARLKRSFEQLPLDLAESNNEGKNDS</sequence>
<evidence type="ECO:0000313" key="7">
    <source>
        <dbReference type="Proteomes" id="UP000007113"/>
    </source>
</evidence>
<keyword evidence="3" id="KW-0378">Hydrolase</keyword>
<dbReference type="GO" id="GO:0008270">
    <property type="term" value="F:zinc ion binding"/>
    <property type="evidence" value="ECO:0007669"/>
    <property type="project" value="InterPro"/>
</dbReference>
<dbReference type="OrthoDB" id="9788517at2"/>
<comment type="similarity">
    <text evidence="1">Belongs to the cytidine and deoxycytidylate deaminase family.</text>
</comment>
<dbReference type="InterPro" id="IPR016193">
    <property type="entry name" value="Cytidine_deaminase-like"/>
</dbReference>
<dbReference type="EMBL" id="CP003130">
    <property type="protein sequence ID" value="AEU38575.1"/>
    <property type="molecule type" value="Genomic_DNA"/>
</dbReference>
<dbReference type="STRING" id="682795.AciX8_4300"/>
<keyword evidence="4" id="KW-0862">Zinc</keyword>
<evidence type="ECO:0000256" key="3">
    <source>
        <dbReference type="ARBA" id="ARBA00022801"/>
    </source>
</evidence>
<evidence type="ECO:0000256" key="1">
    <source>
        <dbReference type="ARBA" id="ARBA00006576"/>
    </source>
</evidence>
<dbReference type="InterPro" id="IPR016192">
    <property type="entry name" value="APOBEC/CMP_deaminase_Zn-bd"/>
</dbReference>
<dbReference type="Gene3D" id="3.40.50.300">
    <property type="entry name" value="P-loop containing nucleotide triphosphate hydrolases"/>
    <property type="match status" value="1"/>
</dbReference>
<reference evidence="6 7" key="1">
    <citation type="submission" date="2011-11" db="EMBL/GenBank/DDBJ databases">
        <title>Complete sequence of Granulicella mallensis MP5ACTX8.</title>
        <authorList>
            <consortium name="US DOE Joint Genome Institute"/>
            <person name="Lucas S."/>
            <person name="Copeland A."/>
            <person name="Lapidus A."/>
            <person name="Cheng J.-F."/>
            <person name="Goodwin L."/>
            <person name="Pitluck S."/>
            <person name="Peters L."/>
            <person name="Lu M."/>
            <person name="Detter J.C."/>
            <person name="Han C."/>
            <person name="Tapia R."/>
            <person name="Land M."/>
            <person name="Hauser L."/>
            <person name="Kyrpides N."/>
            <person name="Ivanova N."/>
            <person name="Mikhailova N."/>
            <person name="Pagani I."/>
            <person name="Rawat S."/>
            <person name="Mannisto M."/>
            <person name="Haggblom M."/>
            <person name="Woyke T."/>
        </authorList>
    </citation>
    <scope>NUCLEOTIDE SEQUENCE [LARGE SCALE GENOMIC DNA]</scope>
    <source>
        <strain evidence="7">ATCC BAA-1857 / DSM 23137 / MP5ACTX8</strain>
    </source>
</reference>
<evidence type="ECO:0000313" key="6">
    <source>
        <dbReference type="EMBL" id="AEU38575.1"/>
    </source>
</evidence>
<dbReference type="AlphaFoldDB" id="G8NSJ9"/>
<dbReference type="Pfam" id="PF00383">
    <property type="entry name" value="dCMP_cyt_deam_1"/>
    <property type="match status" value="1"/>
</dbReference>
<dbReference type="Proteomes" id="UP000007113">
    <property type="component" value="Chromosome"/>
</dbReference>
<dbReference type="RefSeq" id="WP_014267446.1">
    <property type="nucleotide sequence ID" value="NC_016631.1"/>
</dbReference>
<feature type="domain" description="CMP/dCMP-type deaminase" evidence="5">
    <location>
        <begin position="234"/>
        <end position="412"/>
    </location>
</feature>
<dbReference type="GO" id="GO:0005737">
    <property type="term" value="C:cytoplasm"/>
    <property type="evidence" value="ECO:0007669"/>
    <property type="project" value="TreeGrafter"/>
</dbReference>
<dbReference type="PANTHER" id="PTHR11086:SF18">
    <property type="entry name" value="DEOXYCYTIDYLATE DEAMINASE"/>
    <property type="match status" value="1"/>
</dbReference>
<accession>G8NSJ9</accession>
<evidence type="ECO:0000259" key="5">
    <source>
        <dbReference type="PROSITE" id="PS51747"/>
    </source>
</evidence>
<protein>
    <submittedName>
        <fullName evidence="6">CMP/dCMP deaminase zinc-binding protein</fullName>
    </submittedName>
</protein>